<dbReference type="Proteomes" id="UP000807469">
    <property type="component" value="Unassembled WGS sequence"/>
</dbReference>
<dbReference type="EMBL" id="MU155649">
    <property type="protein sequence ID" value="KAF9471632.1"/>
    <property type="molecule type" value="Genomic_DNA"/>
</dbReference>
<dbReference type="PANTHER" id="PTHR36091:SF2">
    <property type="entry name" value="AMINOGLYCOSIDE PHOSPHOTRANSFERASE DOMAIN-CONTAINING PROTEIN"/>
    <property type="match status" value="1"/>
</dbReference>
<accession>A0A9P5YKQ4</accession>
<evidence type="ECO:0000313" key="3">
    <source>
        <dbReference type="Proteomes" id="UP000807469"/>
    </source>
</evidence>
<sequence>MPPDNYPPRGQRRQRLQHRQSFSPRARTLIWHSKHSFNKLHRRLFRQSLVNKVSGRMYWKGLLHVWLLLANAVTRSSKDGLCEVWGVGGGSKDNQTMIIIVRAVENERKTNGVAHILASVHTRYFPRGCRWLHDEQQLRYQWFNVDALKNVVMSSTRARQVTDIRKSAEGRCNKVLHVQPTEGSQSIACIPTPLSGSPHLVTASEVATMDFLPNRLGLKQAPHVLSWSSRAENIPVGAEYIVMDVADGAELHLVWHKLTMKQKLQLVYQWIKIEWTLIGLPSKGCNLIAGPATFSFREKPWSAMEPSEFRQSLTGNIFLRLYVTSLIPRVIEEVEPAPGQAEEIFSKKKYLRRRRTTTWYGRGQKMRGRKSQELLFNPSWFSERNPALSQNGRKQRVPIDGDAQKLYGCLAKDIQRRIVGLMPLDSFFKEFLSVETNTTNMPASELEHAFDNVSQYKLKIGLQVMHMIRLLTEALNTAKHKRRCPGIRFVGSGTRREGKFGYTPDVSAYLDGTHERKSEPGLQ</sequence>
<comment type="caution">
    <text evidence="2">The sequence shown here is derived from an EMBL/GenBank/DDBJ whole genome shotgun (WGS) entry which is preliminary data.</text>
</comment>
<protein>
    <submittedName>
        <fullName evidence="2">Uncharacterized protein</fullName>
    </submittedName>
</protein>
<dbReference type="PANTHER" id="PTHR36091">
    <property type="entry name" value="ALTERED INHERITANCE OF MITOCHONDRIA PROTEIN 9, MITOCHONDRIAL"/>
    <property type="match status" value="1"/>
</dbReference>
<dbReference type="InterPro" id="IPR051035">
    <property type="entry name" value="Mito_inheritance_9"/>
</dbReference>
<evidence type="ECO:0000256" key="1">
    <source>
        <dbReference type="SAM" id="MobiDB-lite"/>
    </source>
</evidence>
<gene>
    <name evidence="2" type="ORF">BDN70DRAFT_926080</name>
</gene>
<dbReference type="GO" id="GO:0005739">
    <property type="term" value="C:mitochondrion"/>
    <property type="evidence" value="ECO:0007669"/>
    <property type="project" value="TreeGrafter"/>
</dbReference>
<organism evidence="2 3">
    <name type="scientific">Pholiota conissans</name>
    <dbReference type="NCBI Taxonomy" id="109636"/>
    <lineage>
        <taxon>Eukaryota</taxon>
        <taxon>Fungi</taxon>
        <taxon>Dikarya</taxon>
        <taxon>Basidiomycota</taxon>
        <taxon>Agaricomycotina</taxon>
        <taxon>Agaricomycetes</taxon>
        <taxon>Agaricomycetidae</taxon>
        <taxon>Agaricales</taxon>
        <taxon>Agaricineae</taxon>
        <taxon>Strophariaceae</taxon>
        <taxon>Pholiota</taxon>
    </lineage>
</organism>
<name>A0A9P5YKQ4_9AGAR</name>
<keyword evidence="3" id="KW-1185">Reference proteome</keyword>
<feature type="region of interest" description="Disordered" evidence="1">
    <location>
        <begin position="1"/>
        <end position="22"/>
    </location>
</feature>
<evidence type="ECO:0000313" key="2">
    <source>
        <dbReference type="EMBL" id="KAF9471632.1"/>
    </source>
</evidence>
<proteinExistence type="predicted"/>
<dbReference type="AlphaFoldDB" id="A0A9P5YKQ4"/>
<reference evidence="2" key="1">
    <citation type="submission" date="2020-11" db="EMBL/GenBank/DDBJ databases">
        <authorList>
            <consortium name="DOE Joint Genome Institute"/>
            <person name="Ahrendt S."/>
            <person name="Riley R."/>
            <person name="Andreopoulos W."/>
            <person name="Labutti K."/>
            <person name="Pangilinan J."/>
            <person name="Ruiz-Duenas F.J."/>
            <person name="Barrasa J.M."/>
            <person name="Sanchez-Garcia M."/>
            <person name="Camarero S."/>
            <person name="Miyauchi S."/>
            <person name="Serrano A."/>
            <person name="Linde D."/>
            <person name="Babiker R."/>
            <person name="Drula E."/>
            <person name="Ayuso-Fernandez I."/>
            <person name="Pacheco R."/>
            <person name="Padilla G."/>
            <person name="Ferreira P."/>
            <person name="Barriuso J."/>
            <person name="Kellner H."/>
            <person name="Castanera R."/>
            <person name="Alfaro M."/>
            <person name="Ramirez L."/>
            <person name="Pisabarro A.G."/>
            <person name="Kuo A."/>
            <person name="Tritt A."/>
            <person name="Lipzen A."/>
            <person name="He G."/>
            <person name="Yan M."/>
            <person name="Ng V."/>
            <person name="Cullen D."/>
            <person name="Martin F."/>
            <person name="Rosso M.-N."/>
            <person name="Henrissat B."/>
            <person name="Hibbett D."/>
            <person name="Martinez A.T."/>
            <person name="Grigoriev I.V."/>
        </authorList>
    </citation>
    <scope>NUCLEOTIDE SEQUENCE</scope>
    <source>
        <strain evidence="2">CIRM-BRFM 674</strain>
    </source>
</reference>